<gene>
    <name evidence="2" type="ORF">Anapl_15665</name>
</gene>
<proteinExistence type="predicted"/>
<name>R0L055_ANAPL</name>
<evidence type="ECO:0000256" key="1">
    <source>
        <dbReference type="SAM" id="SignalP"/>
    </source>
</evidence>
<reference evidence="3" key="1">
    <citation type="journal article" date="2013" name="Nat. Genet.">
        <title>The duck genome and transcriptome provide insight into an avian influenza virus reservoir species.</title>
        <authorList>
            <person name="Huang Y."/>
            <person name="Li Y."/>
            <person name="Burt D.W."/>
            <person name="Chen H."/>
            <person name="Zhang Y."/>
            <person name="Qian W."/>
            <person name="Kim H."/>
            <person name="Gan S."/>
            <person name="Zhao Y."/>
            <person name="Li J."/>
            <person name="Yi K."/>
            <person name="Feng H."/>
            <person name="Zhu P."/>
            <person name="Li B."/>
            <person name="Liu Q."/>
            <person name="Fairley S."/>
            <person name="Magor K.E."/>
            <person name="Du Z."/>
            <person name="Hu X."/>
            <person name="Goodman L."/>
            <person name="Tafer H."/>
            <person name="Vignal A."/>
            <person name="Lee T."/>
            <person name="Kim K.W."/>
            <person name="Sheng Z."/>
            <person name="An Y."/>
            <person name="Searle S."/>
            <person name="Herrero J."/>
            <person name="Groenen M.A."/>
            <person name="Crooijmans R.P."/>
            <person name="Faraut T."/>
            <person name="Cai Q."/>
            <person name="Webster R.G."/>
            <person name="Aldridge J.R."/>
            <person name="Warren W.C."/>
            <person name="Bartschat S."/>
            <person name="Kehr S."/>
            <person name="Marz M."/>
            <person name="Stadler P.F."/>
            <person name="Smith J."/>
            <person name="Kraus R.H."/>
            <person name="Zhao Y."/>
            <person name="Ren L."/>
            <person name="Fei J."/>
            <person name="Morisson M."/>
            <person name="Kaiser P."/>
            <person name="Griffin D.K."/>
            <person name="Rao M."/>
            <person name="Pitel F."/>
            <person name="Wang J."/>
            <person name="Li N."/>
        </authorList>
    </citation>
    <scope>NUCLEOTIDE SEQUENCE [LARGE SCALE GENOMIC DNA]</scope>
</reference>
<feature type="chain" id="PRO_5004343544" evidence="1">
    <location>
        <begin position="25"/>
        <end position="357"/>
    </location>
</feature>
<accession>R0L055</accession>
<keyword evidence="3" id="KW-1185">Reference proteome</keyword>
<keyword evidence="1" id="KW-0732">Signal</keyword>
<dbReference type="EMBL" id="KB744567">
    <property type="protein sequence ID" value="EOA94809.1"/>
    <property type="molecule type" value="Genomic_DNA"/>
</dbReference>
<dbReference type="AlphaFoldDB" id="R0L055"/>
<evidence type="ECO:0000313" key="3">
    <source>
        <dbReference type="Proteomes" id="UP000296049"/>
    </source>
</evidence>
<protein>
    <submittedName>
        <fullName evidence="2">Uncharacterized protein</fullName>
    </submittedName>
</protein>
<sequence length="357" mass="38544">MALRWAGSCSVLLSIISLRGPGMSVQTEAPEGHAFKEEFGAHSPRAGSTSSICGAEPQPQPTGAQLLPSVPRPGCSEDAGTADVQSGGCSMRSLLVLVIRHESVPRAGGTAAARSASDLFAQMRWVELCTAALLAAQAPLVFSTKMYPLKRQLSSVQFKAILVKLLGQLRKEKLLSVTKSHLDLLEAFGDERSVEVSGAVSPLAFVPPDFQLVSNSAILTFSFLVDWEDDAGCQQCCQQCLQDVFLSLAPTFQDRAKRMILALLFIRSASQTWSYIPLRAVLAPAQLAASSEDASAQRLLSDLQSSCISPWYLLHTDAWADFQWSYPCSWVKSLRLSLILWAKSPQPLGQEDASSSA</sequence>
<feature type="signal peptide" evidence="1">
    <location>
        <begin position="1"/>
        <end position="24"/>
    </location>
</feature>
<evidence type="ECO:0000313" key="2">
    <source>
        <dbReference type="EMBL" id="EOA94809.1"/>
    </source>
</evidence>
<organism evidence="2 3">
    <name type="scientific">Anas platyrhynchos</name>
    <name type="common">Mallard</name>
    <name type="synonym">Anas boschas</name>
    <dbReference type="NCBI Taxonomy" id="8839"/>
    <lineage>
        <taxon>Eukaryota</taxon>
        <taxon>Metazoa</taxon>
        <taxon>Chordata</taxon>
        <taxon>Craniata</taxon>
        <taxon>Vertebrata</taxon>
        <taxon>Euteleostomi</taxon>
        <taxon>Archelosauria</taxon>
        <taxon>Archosauria</taxon>
        <taxon>Dinosauria</taxon>
        <taxon>Saurischia</taxon>
        <taxon>Theropoda</taxon>
        <taxon>Coelurosauria</taxon>
        <taxon>Aves</taxon>
        <taxon>Neognathae</taxon>
        <taxon>Galloanserae</taxon>
        <taxon>Anseriformes</taxon>
        <taxon>Anatidae</taxon>
        <taxon>Anatinae</taxon>
        <taxon>Anas</taxon>
    </lineage>
</organism>
<dbReference type="Proteomes" id="UP000296049">
    <property type="component" value="Unassembled WGS sequence"/>
</dbReference>